<dbReference type="AlphaFoldDB" id="A0AAE0XXE3"/>
<keyword evidence="2" id="KW-1185">Reference proteome</keyword>
<organism evidence="1 2">
    <name type="scientific">Elysia crispata</name>
    <name type="common">lettuce slug</name>
    <dbReference type="NCBI Taxonomy" id="231223"/>
    <lineage>
        <taxon>Eukaryota</taxon>
        <taxon>Metazoa</taxon>
        <taxon>Spiralia</taxon>
        <taxon>Lophotrochozoa</taxon>
        <taxon>Mollusca</taxon>
        <taxon>Gastropoda</taxon>
        <taxon>Heterobranchia</taxon>
        <taxon>Euthyneura</taxon>
        <taxon>Panpulmonata</taxon>
        <taxon>Sacoglossa</taxon>
        <taxon>Placobranchoidea</taxon>
        <taxon>Plakobranchidae</taxon>
        <taxon>Elysia</taxon>
    </lineage>
</organism>
<proteinExistence type="predicted"/>
<sequence length="75" mass="8691">MMIRRMRRSVEEQGKRIEKNLMGTKELLHVLQLVLTFVNKSQPTPTLLLGLLELTSNLLPQHCPDRARECYSTTL</sequence>
<protein>
    <submittedName>
        <fullName evidence="1">Uncharacterized protein</fullName>
    </submittedName>
</protein>
<comment type="caution">
    <text evidence="1">The sequence shown here is derived from an EMBL/GenBank/DDBJ whole genome shotgun (WGS) entry which is preliminary data.</text>
</comment>
<accession>A0AAE0XXE3</accession>
<gene>
    <name evidence="1" type="ORF">RRG08_044173</name>
</gene>
<evidence type="ECO:0000313" key="2">
    <source>
        <dbReference type="Proteomes" id="UP001283361"/>
    </source>
</evidence>
<name>A0AAE0XXE3_9GAST</name>
<dbReference type="Proteomes" id="UP001283361">
    <property type="component" value="Unassembled WGS sequence"/>
</dbReference>
<reference evidence="1" key="1">
    <citation type="journal article" date="2023" name="G3 (Bethesda)">
        <title>A reference genome for the long-term kleptoplast-retaining sea slug Elysia crispata morphotype clarki.</title>
        <authorList>
            <person name="Eastman K.E."/>
            <person name="Pendleton A.L."/>
            <person name="Shaikh M.A."/>
            <person name="Suttiyut T."/>
            <person name="Ogas R."/>
            <person name="Tomko P."/>
            <person name="Gavelis G."/>
            <person name="Widhalm J.R."/>
            <person name="Wisecaver J.H."/>
        </authorList>
    </citation>
    <scope>NUCLEOTIDE SEQUENCE</scope>
    <source>
        <strain evidence="1">ECLA1</strain>
    </source>
</reference>
<dbReference type="EMBL" id="JAWDGP010007400">
    <property type="protein sequence ID" value="KAK3721160.1"/>
    <property type="molecule type" value="Genomic_DNA"/>
</dbReference>
<evidence type="ECO:0000313" key="1">
    <source>
        <dbReference type="EMBL" id="KAK3721160.1"/>
    </source>
</evidence>